<dbReference type="InterPro" id="IPR016181">
    <property type="entry name" value="Acyl_CoA_acyltransferase"/>
</dbReference>
<reference evidence="3" key="3">
    <citation type="submission" date="2025-09" db="UniProtKB">
        <authorList>
            <consortium name="Ensembl"/>
        </authorList>
    </citation>
    <scope>IDENTIFICATION</scope>
    <source>
        <strain evidence="3">Thorbecke</strain>
    </source>
</reference>
<accession>G1U8T4</accession>
<reference evidence="3 4" key="1">
    <citation type="journal article" date="2011" name="Nature">
        <title>A high-resolution map of human evolutionary constraint using 29 mammals.</title>
        <authorList>
            <person name="Lindblad-Toh K."/>
            <person name="Garber M."/>
            <person name="Zuk O."/>
            <person name="Lin M.F."/>
            <person name="Parker B.J."/>
            <person name="Washietl S."/>
            <person name="Kheradpour P."/>
            <person name="Ernst J."/>
            <person name="Jordan G."/>
            <person name="Mauceli E."/>
            <person name="Ward L.D."/>
            <person name="Lowe C.B."/>
            <person name="Holloway A.K."/>
            <person name="Clamp M."/>
            <person name="Gnerre S."/>
            <person name="Alfoldi J."/>
            <person name="Beal K."/>
            <person name="Chang J."/>
            <person name="Clawson H."/>
            <person name="Cuff J."/>
            <person name="Di Palma F."/>
            <person name="Fitzgerald S."/>
            <person name="Flicek P."/>
            <person name="Guttman M."/>
            <person name="Hubisz M.J."/>
            <person name="Jaffe D.B."/>
            <person name="Jungreis I."/>
            <person name="Kent W.J."/>
            <person name="Kostka D."/>
            <person name="Lara M."/>
            <person name="Martins A.L."/>
            <person name="Massingham T."/>
            <person name="Moltke I."/>
            <person name="Raney B.J."/>
            <person name="Rasmussen M.D."/>
            <person name="Robinson J."/>
            <person name="Stark A."/>
            <person name="Vilella A.J."/>
            <person name="Wen J."/>
            <person name="Xie X."/>
            <person name="Zody M.C."/>
            <person name="Baldwin J."/>
            <person name="Bloom T."/>
            <person name="Chin C.W."/>
            <person name="Heiman D."/>
            <person name="Nicol R."/>
            <person name="Nusbaum C."/>
            <person name="Young S."/>
            <person name="Wilkinson J."/>
            <person name="Worley K.C."/>
            <person name="Kovar C.L."/>
            <person name="Muzny D.M."/>
            <person name="Gibbs R.A."/>
            <person name="Cree A."/>
            <person name="Dihn H.H."/>
            <person name="Fowler G."/>
            <person name="Jhangiani S."/>
            <person name="Joshi V."/>
            <person name="Lee S."/>
            <person name="Lewis L.R."/>
            <person name="Nazareth L.V."/>
            <person name="Okwuonu G."/>
            <person name="Santibanez J."/>
            <person name="Warren W.C."/>
            <person name="Mardis E.R."/>
            <person name="Weinstock G.M."/>
            <person name="Wilson R.K."/>
            <person name="Delehaunty K."/>
            <person name="Dooling D."/>
            <person name="Fronik C."/>
            <person name="Fulton L."/>
            <person name="Fulton B."/>
            <person name="Graves T."/>
            <person name="Minx P."/>
            <person name="Sodergren E."/>
            <person name="Birney E."/>
            <person name="Margulies E.H."/>
            <person name="Herrero J."/>
            <person name="Green E.D."/>
            <person name="Haussler D."/>
            <person name="Siepel A."/>
            <person name="Goldman N."/>
            <person name="Pollard K.S."/>
            <person name="Pedersen J.S."/>
            <person name="Lander E.S."/>
            <person name="Kellis M."/>
        </authorList>
    </citation>
    <scope>NUCLEOTIDE SEQUENCE [LARGE SCALE GENOMIC DNA]</scope>
    <source>
        <strain evidence="3 4">Thorbecke inbred</strain>
    </source>
</reference>
<reference evidence="3" key="2">
    <citation type="submission" date="2025-08" db="UniProtKB">
        <authorList>
            <consortium name="Ensembl"/>
        </authorList>
    </citation>
    <scope>IDENTIFICATION</scope>
    <source>
        <strain evidence="3">Thorbecke</strain>
    </source>
</reference>
<dbReference type="eggNOG" id="KOG3139">
    <property type="taxonomic scope" value="Eukaryota"/>
</dbReference>
<keyword evidence="2" id="KW-0472">Membrane</keyword>
<dbReference type="PANTHER" id="PTHR13947">
    <property type="entry name" value="GNAT FAMILY N-ACETYLTRANSFERASE"/>
    <property type="match status" value="1"/>
</dbReference>
<dbReference type="AlphaFoldDB" id="G1U8T4"/>
<dbReference type="PaxDb" id="9986-ENSOCUP00000025852"/>
<dbReference type="Gene3D" id="3.40.630.30">
    <property type="match status" value="1"/>
</dbReference>
<dbReference type="Ensembl" id="ENSOCUT00000028999.2">
    <property type="protein sequence ID" value="ENSOCUP00000025852.2"/>
    <property type="gene ID" value="ENSOCUG00000025827.2"/>
</dbReference>
<dbReference type="GO" id="GO:0008080">
    <property type="term" value="F:N-acetyltransferase activity"/>
    <property type="evidence" value="ECO:0007669"/>
    <property type="project" value="InterPro"/>
</dbReference>
<evidence type="ECO:0000313" key="4">
    <source>
        <dbReference type="Proteomes" id="UP000001811"/>
    </source>
</evidence>
<name>G1U8T4_RABIT</name>
<dbReference type="STRING" id="9986.ENSOCUP00000025852"/>
<dbReference type="SUPFAM" id="SSF55729">
    <property type="entry name" value="Acyl-CoA N-acyltransferases (Nat)"/>
    <property type="match status" value="1"/>
</dbReference>
<dbReference type="EMBL" id="AAGW02006944">
    <property type="status" value="NOT_ANNOTATED_CDS"/>
    <property type="molecule type" value="Genomic_DNA"/>
</dbReference>
<dbReference type="PANTHER" id="PTHR13947:SF48">
    <property type="entry name" value="N-ACETYLTRANSFERASE 8-RELATED"/>
    <property type="match status" value="1"/>
</dbReference>
<evidence type="ECO:0000256" key="1">
    <source>
        <dbReference type="ARBA" id="ARBA00022679"/>
    </source>
</evidence>
<keyword evidence="4" id="KW-1185">Reference proteome</keyword>
<dbReference type="InParanoid" id="G1U8T4"/>
<keyword evidence="1" id="KW-0808">Transferase</keyword>
<keyword evidence="2" id="KW-0812">Transmembrane</keyword>
<feature type="transmembrane region" description="Helical" evidence="2">
    <location>
        <begin position="51"/>
        <end position="74"/>
    </location>
</feature>
<evidence type="ECO:0008006" key="5">
    <source>
        <dbReference type="Google" id="ProtNLM"/>
    </source>
</evidence>
<keyword evidence="2" id="KW-1133">Transmembrane helix</keyword>
<dbReference type="InterPro" id="IPR050769">
    <property type="entry name" value="NAT_camello-type"/>
</dbReference>
<proteinExistence type="predicted"/>
<dbReference type="Proteomes" id="UP000001811">
    <property type="component" value="Chromosome 2"/>
</dbReference>
<dbReference type="Bgee" id="ENSOCUG00000025827">
    <property type="expression patterns" value="Expressed in kidney and 15 other cell types or tissues"/>
</dbReference>
<organism evidence="3 4">
    <name type="scientific">Oryctolagus cuniculus</name>
    <name type="common">Rabbit</name>
    <dbReference type="NCBI Taxonomy" id="9986"/>
    <lineage>
        <taxon>Eukaryota</taxon>
        <taxon>Metazoa</taxon>
        <taxon>Chordata</taxon>
        <taxon>Craniata</taxon>
        <taxon>Vertebrata</taxon>
        <taxon>Euteleostomi</taxon>
        <taxon>Mammalia</taxon>
        <taxon>Eutheria</taxon>
        <taxon>Euarchontoglires</taxon>
        <taxon>Glires</taxon>
        <taxon>Lagomorpha</taxon>
        <taxon>Leporidae</taxon>
        <taxon>Oryctolagus</taxon>
    </lineage>
</organism>
<evidence type="ECO:0000313" key="3">
    <source>
        <dbReference type="Ensembl" id="ENSOCUP00000025852.2"/>
    </source>
</evidence>
<dbReference type="HOGENOM" id="CLU_013985_10_1_1"/>
<sequence length="139" mass="15302">MAPYHICKYQERDRKSVLALFSQGMEEHIPSAFRHLLRQPQTLLLLPGVPLVLLFFSGSWLLALLASLAVLVVLRLAASYPWKKYVALSLQSDMADITKSYLRGSGSCFWVAESEGQVVGTVGALPVPVVSDCPDVLGW</sequence>
<protein>
    <recommendedName>
        <fullName evidence="5">N-acetyltransferase 8 (putative)</fullName>
    </recommendedName>
</protein>
<dbReference type="GeneTree" id="ENSGT00950000182932"/>
<evidence type="ECO:0000256" key="2">
    <source>
        <dbReference type="SAM" id="Phobius"/>
    </source>
</evidence>